<feature type="transmembrane region" description="Helical" evidence="7">
    <location>
        <begin position="99"/>
        <end position="129"/>
    </location>
</feature>
<protein>
    <submittedName>
        <fullName evidence="9">TRAP transporter, DctM subunit</fullName>
    </submittedName>
</protein>
<evidence type="ECO:0000259" key="8">
    <source>
        <dbReference type="Pfam" id="PF06808"/>
    </source>
</evidence>
<keyword evidence="5 7" id="KW-1133">Transmembrane helix</keyword>
<dbReference type="OrthoDB" id="9772674at2"/>
<feature type="transmembrane region" description="Helical" evidence="7">
    <location>
        <begin position="364"/>
        <end position="385"/>
    </location>
</feature>
<keyword evidence="3" id="KW-0997">Cell inner membrane</keyword>
<organism evidence="9 10">
    <name type="scientific">Desulfotruncus arcticus DSM 17038</name>
    <dbReference type="NCBI Taxonomy" id="1121424"/>
    <lineage>
        <taxon>Bacteria</taxon>
        <taxon>Bacillati</taxon>
        <taxon>Bacillota</taxon>
        <taxon>Clostridia</taxon>
        <taxon>Eubacteriales</taxon>
        <taxon>Desulfallaceae</taxon>
        <taxon>Desulfotruncus</taxon>
    </lineage>
</organism>
<keyword evidence="6 7" id="KW-0472">Membrane</keyword>
<dbReference type="EMBL" id="FOOX01000003">
    <property type="protein sequence ID" value="SFG23375.1"/>
    <property type="molecule type" value="Genomic_DNA"/>
</dbReference>
<feature type="transmembrane region" description="Helical" evidence="7">
    <location>
        <begin position="6"/>
        <end position="36"/>
    </location>
</feature>
<comment type="subcellular location">
    <subcellularLocation>
        <location evidence="1">Cell inner membrane</location>
        <topology evidence="1">Multi-pass membrane protein</topology>
    </subcellularLocation>
</comment>
<evidence type="ECO:0000256" key="3">
    <source>
        <dbReference type="ARBA" id="ARBA00022519"/>
    </source>
</evidence>
<dbReference type="RefSeq" id="WP_092469444.1">
    <property type="nucleotide sequence ID" value="NZ_FOOX01000003.1"/>
</dbReference>
<dbReference type="STRING" id="341036.SAMN05660649_01068"/>
<dbReference type="GO" id="GO:0005886">
    <property type="term" value="C:plasma membrane"/>
    <property type="evidence" value="ECO:0007669"/>
    <property type="project" value="UniProtKB-SubCell"/>
</dbReference>
<feature type="transmembrane region" description="Helical" evidence="7">
    <location>
        <begin position="284"/>
        <end position="301"/>
    </location>
</feature>
<feature type="transmembrane region" description="Helical" evidence="7">
    <location>
        <begin position="177"/>
        <end position="199"/>
    </location>
</feature>
<dbReference type="Proteomes" id="UP000199337">
    <property type="component" value="Unassembled WGS sequence"/>
</dbReference>
<keyword evidence="4 7" id="KW-0812">Transmembrane</keyword>
<dbReference type="PANTHER" id="PTHR33362">
    <property type="entry name" value="SIALIC ACID TRAP TRANSPORTER PERMEASE PROTEIN SIAT-RELATED"/>
    <property type="match status" value="1"/>
</dbReference>
<dbReference type="InterPro" id="IPR010656">
    <property type="entry name" value="DctM"/>
</dbReference>
<feature type="domain" description="TRAP C4-dicarboxylate transport system permease DctM subunit" evidence="8">
    <location>
        <begin position="11"/>
        <end position="426"/>
    </location>
</feature>
<feature type="transmembrane region" description="Helical" evidence="7">
    <location>
        <begin position="405"/>
        <end position="430"/>
    </location>
</feature>
<evidence type="ECO:0000256" key="1">
    <source>
        <dbReference type="ARBA" id="ARBA00004429"/>
    </source>
</evidence>
<dbReference type="NCBIfam" id="TIGR00786">
    <property type="entry name" value="dctM"/>
    <property type="match status" value="1"/>
</dbReference>
<dbReference type="AlphaFoldDB" id="A0A1I2Q4G8"/>
<feature type="transmembrane region" description="Helical" evidence="7">
    <location>
        <begin position="247"/>
        <end position="263"/>
    </location>
</feature>
<feature type="transmembrane region" description="Helical" evidence="7">
    <location>
        <begin position="141"/>
        <end position="165"/>
    </location>
</feature>
<dbReference type="Pfam" id="PF06808">
    <property type="entry name" value="DctM"/>
    <property type="match status" value="1"/>
</dbReference>
<evidence type="ECO:0000256" key="7">
    <source>
        <dbReference type="SAM" id="Phobius"/>
    </source>
</evidence>
<keyword evidence="2" id="KW-1003">Cell membrane</keyword>
<accession>A0A1I2Q4G8</accession>
<gene>
    <name evidence="9" type="ORF">SAMN05660649_01068</name>
</gene>
<feature type="transmembrane region" description="Helical" evidence="7">
    <location>
        <begin position="220"/>
        <end position="241"/>
    </location>
</feature>
<evidence type="ECO:0000313" key="9">
    <source>
        <dbReference type="EMBL" id="SFG23375.1"/>
    </source>
</evidence>
<feature type="transmembrane region" description="Helical" evidence="7">
    <location>
        <begin position="57"/>
        <end position="79"/>
    </location>
</feature>
<evidence type="ECO:0000256" key="6">
    <source>
        <dbReference type="ARBA" id="ARBA00023136"/>
    </source>
</evidence>
<keyword evidence="10" id="KW-1185">Reference proteome</keyword>
<dbReference type="InterPro" id="IPR004681">
    <property type="entry name" value="TRAP_DctM"/>
</dbReference>
<reference evidence="10" key="1">
    <citation type="submission" date="2016-10" db="EMBL/GenBank/DDBJ databases">
        <authorList>
            <person name="Varghese N."/>
            <person name="Submissions S."/>
        </authorList>
    </citation>
    <scope>NUCLEOTIDE SEQUENCE [LARGE SCALE GENOMIC DNA]</scope>
    <source>
        <strain evidence="10">DSM 17038</strain>
    </source>
</reference>
<dbReference type="GO" id="GO:0022857">
    <property type="term" value="F:transmembrane transporter activity"/>
    <property type="evidence" value="ECO:0007669"/>
    <property type="project" value="TreeGrafter"/>
</dbReference>
<name>A0A1I2Q4G8_9FIRM</name>
<sequence length="436" mass="46444">MSPETLGLIGICAFFALLILRMPIAFAMALVGFAGFSMLTSTTAAFSMVAKETYLTFSSYTLSVIAMFVWMGFLAYYSGIGSKLYVFAYKMIGHLPGGLAIATQAACAVFGAICGSNTATAATMGAIALPEMKKYKYDTSLATASVAAGGVLGVLIPPSVIFIVYGMSTEQSIGELFMAGILPGILLMLLYMSVIFFLVARNPQLGPAGPKASWKERISALRGGLGEVLVVFCLSIGGLFAGWFTPTEAGAVGAAGILAVALLEKRISWEGLKKSLFDTTRTTAMIMLMVAGAVIFGRFMAVSRVPFELANWAGALPFPPFVVMAVILLIYLVLGCFIDALALVLLTIPIFYPVAVNILDYDPIWFGVIIVLVVAMGVITPPVGMNVYVIKGVAPDIPLEVIFKGIWPFLLALFICLTILIIFPQIATILPQMLLH</sequence>
<dbReference type="PANTHER" id="PTHR33362:SF5">
    <property type="entry name" value="C4-DICARBOXYLATE TRAP TRANSPORTER LARGE PERMEASE PROTEIN DCTM"/>
    <property type="match status" value="1"/>
</dbReference>
<evidence type="ECO:0000256" key="5">
    <source>
        <dbReference type="ARBA" id="ARBA00022989"/>
    </source>
</evidence>
<dbReference type="PIRSF" id="PIRSF006066">
    <property type="entry name" value="HI0050"/>
    <property type="match status" value="1"/>
</dbReference>
<evidence type="ECO:0000256" key="2">
    <source>
        <dbReference type="ARBA" id="ARBA00022475"/>
    </source>
</evidence>
<proteinExistence type="predicted"/>
<evidence type="ECO:0000256" key="4">
    <source>
        <dbReference type="ARBA" id="ARBA00022692"/>
    </source>
</evidence>
<feature type="transmembrane region" description="Helical" evidence="7">
    <location>
        <begin position="321"/>
        <end position="352"/>
    </location>
</feature>
<evidence type="ECO:0000313" key="10">
    <source>
        <dbReference type="Proteomes" id="UP000199337"/>
    </source>
</evidence>